<feature type="domain" description="RNA polymerase sigma-70 region 2" evidence="5">
    <location>
        <begin position="6"/>
        <end position="73"/>
    </location>
</feature>
<evidence type="ECO:0000259" key="6">
    <source>
        <dbReference type="Pfam" id="PF08281"/>
    </source>
</evidence>
<evidence type="ECO:0000256" key="2">
    <source>
        <dbReference type="ARBA" id="ARBA00023015"/>
    </source>
</evidence>
<keyword evidence="3" id="KW-0731">Sigma factor</keyword>
<dbReference type="Pfam" id="PF04542">
    <property type="entry name" value="Sigma70_r2"/>
    <property type="match status" value="1"/>
</dbReference>
<evidence type="ECO:0000256" key="1">
    <source>
        <dbReference type="ARBA" id="ARBA00010641"/>
    </source>
</evidence>
<evidence type="ECO:0000313" key="7">
    <source>
        <dbReference type="EMBL" id="MBC5752858.1"/>
    </source>
</evidence>
<feature type="domain" description="RNA polymerase sigma factor 70 region 4 type 2" evidence="6">
    <location>
        <begin position="98"/>
        <end position="150"/>
    </location>
</feature>
<dbReference type="EMBL" id="JACOQH010000001">
    <property type="protein sequence ID" value="MBC5752858.1"/>
    <property type="molecule type" value="Genomic_DNA"/>
</dbReference>
<dbReference type="NCBIfam" id="TIGR02937">
    <property type="entry name" value="sigma70-ECF"/>
    <property type="match status" value="1"/>
</dbReference>
<dbReference type="InterPro" id="IPR013325">
    <property type="entry name" value="RNA_pol_sigma_r2"/>
</dbReference>
<comment type="caution">
    <text evidence="7">The sequence shown here is derived from an EMBL/GenBank/DDBJ whole genome shotgun (WGS) entry which is preliminary data.</text>
</comment>
<dbReference type="PANTHER" id="PTHR43133:SF60">
    <property type="entry name" value="RNA POLYMERASE SIGMA FACTOR SIGV"/>
    <property type="match status" value="1"/>
</dbReference>
<dbReference type="Gene3D" id="1.10.10.10">
    <property type="entry name" value="Winged helix-like DNA-binding domain superfamily/Winged helix DNA-binding domain"/>
    <property type="match status" value="1"/>
</dbReference>
<dbReference type="Gene3D" id="1.10.1740.10">
    <property type="match status" value="1"/>
</dbReference>
<evidence type="ECO:0000313" key="8">
    <source>
        <dbReference type="Proteomes" id="UP000621540"/>
    </source>
</evidence>
<dbReference type="InterPro" id="IPR036388">
    <property type="entry name" value="WH-like_DNA-bd_sf"/>
</dbReference>
<dbReference type="InterPro" id="IPR013249">
    <property type="entry name" value="RNA_pol_sigma70_r4_t2"/>
</dbReference>
<dbReference type="InterPro" id="IPR039425">
    <property type="entry name" value="RNA_pol_sigma-70-like"/>
</dbReference>
<dbReference type="InterPro" id="IPR014284">
    <property type="entry name" value="RNA_pol_sigma-70_dom"/>
</dbReference>
<accession>A0ABR7I7D8</accession>
<organism evidence="7 8">
    <name type="scientific">Roseburia yibonii</name>
    <dbReference type="NCBI Taxonomy" id="2763063"/>
    <lineage>
        <taxon>Bacteria</taxon>
        <taxon>Bacillati</taxon>
        <taxon>Bacillota</taxon>
        <taxon>Clostridia</taxon>
        <taxon>Lachnospirales</taxon>
        <taxon>Lachnospiraceae</taxon>
        <taxon>Roseburia</taxon>
    </lineage>
</organism>
<evidence type="ECO:0000259" key="5">
    <source>
        <dbReference type="Pfam" id="PF04542"/>
    </source>
</evidence>
<reference evidence="7 8" key="1">
    <citation type="submission" date="2020-08" db="EMBL/GenBank/DDBJ databases">
        <title>Genome public.</title>
        <authorList>
            <person name="Liu C."/>
            <person name="Sun Q."/>
        </authorList>
    </citation>
    <scope>NUCLEOTIDE SEQUENCE [LARGE SCALE GENOMIC DNA]</scope>
    <source>
        <strain evidence="7 8">BX0805</strain>
    </source>
</reference>
<dbReference type="SUPFAM" id="SSF88946">
    <property type="entry name" value="Sigma2 domain of RNA polymerase sigma factors"/>
    <property type="match status" value="1"/>
</dbReference>
<evidence type="ECO:0000256" key="3">
    <source>
        <dbReference type="ARBA" id="ARBA00023082"/>
    </source>
</evidence>
<gene>
    <name evidence="7" type="ORF">H8Z76_02260</name>
</gene>
<dbReference type="SUPFAM" id="SSF88659">
    <property type="entry name" value="Sigma3 and sigma4 domains of RNA polymerase sigma factors"/>
    <property type="match status" value="1"/>
</dbReference>
<dbReference type="InterPro" id="IPR007627">
    <property type="entry name" value="RNA_pol_sigma70_r2"/>
</dbReference>
<keyword evidence="2" id="KW-0805">Transcription regulation</keyword>
<dbReference type="InterPro" id="IPR013324">
    <property type="entry name" value="RNA_pol_sigma_r3/r4-like"/>
</dbReference>
<dbReference type="Proteomes" id="UP000621540">
    <property type="component" value="Unassembled WGS sequence"/>
</dbReference>
<comment type="similarity">
    <text evidence="1">Belongs to the sigma-70 factor family. ECF subfamily.</text>
</comment>
<proteinExistence type="inferred from homology"/>
<keyword evidence="8" id="KW-1185">Reference proteome</keyword>
<dbReference type="Pfam" id="PF08281">
    <property type="entry name" value="Sigma70_r4_2"/>
    <property type="match status" value="1"/>
</dbReference>
<keyword evidence="4" id="KW-0804">Transcription</keyword>
<protein>
    <submittedName>
        <fullName evidence="7">RNA polymerase sigma factor</fullName>
    </submittedName>
</protein>
<evidence type="ECO:0000256" key="4">
    <source>
        <dbReference type="ARBA" id="ARBA00023163"/>
    </source>
</evidence>
<sequence>MDFENLYHTYYMQVYSYVLTMVKDQASAEEITQNTFYKAMTAKKKYEGRSSEFTWLCSIAKRLTIDGYRRNTKTAELSEAVPSEKDIAKEAEDRNMALQIHLVLHEMPEPYKEVFQLRIFGELSFSQIGMIFGKSENWARVTYHRARLKIQERMEENE</sequence>
<dbReference type="RefSeq" id="WP_147617815.1">
    <property type="nucleotide sequence ID" value="NZ_JACOQH010000001.1"/>
</dbReference>
<name>A0ABR7I7D8_9FIRM</name>
<dbReference type="PANTHER" id="PTHR43133">
    <property type="entry name" value="RNA POLYMERASE ECF-TYPE SIGMA FACTO"/>
    <property type="match status" value="1"/>
</dbReference>